<evidence type="ECO:0000259" key="1">
    <source>
        <dbReference type="PROSITE" id="PS51819"/>
    </source>
</evidence>
<dbReference type="InterPro" id="IPR037523">
    <property type="entry name" value="VOC_core"/>
</dbReference>
<dbReference type="RefSeq" id="WP_089842360.1">
    <property type="nucleotide sequence ID" value="NZ_FOZL01000002.1"/>
</dbReference>
<dbReference type="Proteomes" id="UP000199024">
    <property type="component" value="Unassembled WGS sequence"/>
</dbReference>
<feature type="domain" description="VOC" evidence="1">
    <location>
        <begin position="4"/>
        <end position="120"/>
    </location>
</feature>
<dbReference type="PANTHER" id="PTHR36113">
    <property type="entry name" value="LYASE, PUTATIVE-RELATED-RELATED"/>
    <property type="match status" value="1"/>
</dbReference>
<dbReference type="PANTHER" id="PTHR36113:SF3">
    <property type="entry name" value="SLL5075 PROTEIN"/>
    <property type="match status" value="1"/>
</dbReference>
<dbReference type="AlphaFoldDB" id="A0A1I6MY38"/>
<dbReference type="OrthoDB" id="1270449at2"/>
<evidence type="ECO:0000313" key="2">
    <source>
        <dbReference type="EMBL" id="SFS20584.1"/>
    </source>
</evidence>
<dbReference type="EMBL" id="FOZL01000002">
    <property type="protein sequence ID" value="SFS20584.1"/>
    <property type="molecule type" value="Genomic_DNA"/>
</dbReference>
<gene>
    <name evidence="2" type="ORF">SAMN05421771_3708</name>
</gene>
<reference evidence="2 3" key="1">
    <citation type="submission" date="2016-10" db="EMBL/GenBank/DDBJ databases">
        <authorList>
            <person name="de Groot N.N."/>
        </authorList>
    </citation>
    <scope>NUCLEOTIDE SEQUENCE [LARGE SCALE GENOMIC DNA]</scope>
    <source>
        <strain evidence="2 3">DSM 21001</strain>
    </source>
</reference>
<keyword evidence="3" id="KW-1185">Reference proteome</keyword>
<dbReference type="GO" id="GO:0051213">
    <property type="term" value="F:dioxygenase activity"/>
    <property type="evidence" value="ECO:0007669"/>
    <property type="project" value="UniProtKB-KW"/>
</dbReference>
<dbReference type="InterPro" id="IPR029068">
    <property type="entry name" value="Glyas_Bleomycin-R_OHBP_Dase"/>
</dbReference>
<keyword evidence="2" id="KW-0560">Oxidoreductase</keyword>
<accession>A0A1I6MY38</accession>
<dbReference type="CDD" id="cd06587">
    <property type="entry name" value="VOC"/>
    <property type="match status" value="1"/>
</dbReference>
<protein>
    <submittedName>
        <fullName evidence="2">Glyoxalase/Bleomycin resistance protein/Dioxygenase superfamily protein</fullName>
    </submittedName>
</protein>
<dbReference type="STRING" id="474950.SAMN05421771_3708"/>
<keyword evidence="2" id="KW-0223">Dioxygenase</keyword>
<dbReference type="InterPro" id="IPR004360">
    <property type="entry name" value="Glyas_Fos-R_dOase_dom"/>
</dbReference>
<dbReference type="InterPro" id="IPR051332">
    <property type="entry name" value="Fosfomycin_Res_Enzymes"/>
</dbReference>
<organism evidence="2 3">
    <name type="scientific">Granulicella pectinivorans</name>
    <dbReference type="NCBI Taxonomy" id="474950"/>
    <lineage>
        <taxon>Bacteria</taxon>
        <taxon>Pseudomonadati</taxon>
        <taxon>Acidobacteriota</taxon>
        <taxon>Terriglobia</taxon>
        <taxon>Terriglobales</taxon>
        <taxon>Acidobacteriaceae</taxon>
        <taxon>Granulicella</taxon>
    </lineage>
</organism>
<dbReference type="Gene3D" id="3.10.180.10">
    <property type="entry name" value="2,3-Dihydroxybiphenyl 1,2-Dioxygenase, domain 1"/>
    <property type="match status" value="1"/>
</dbReference>
<sequence>MNTLLNHINLITTDVPALSHFFQAIFHFRVLTVRGKDELTVLEREGFILTLMLDKTVDGPTYPGIFHIGFLQATRAEVLELLHQLRAYGLDAPEPKLRSGNRFGFFVTAPGGILVEIGTMLSATEIAA</sequence>
<name>A0A1I6MY38_9BACT</name>
<evidence type="ECO:0000313" key="3">
    <source>
        <dbReference type="Proteomes" id="UP000199024"/>
    </source>
</evidence>
<dbReference type="PROSITE" id="PS51819">
    <property type="entry name" value="VOC"/>
    <property type="match status" value="1"/>
</dbReference>
<proteinExistence type="predicted"/>
<dbReference type="Pfam" id="PF00903">
    <property type="entry name" value="Glyoxalase"/>
    <property type="match status" value="1"/>
</dbReference>
<dbReference type="SUPFAM" id="SSF54593">
    <property type="entry name" value="Glyoxalase/Bleomycin resistance protein/Dihydroxybiphenyl dioxygenase"/>
    <property type="match status" value="1"/>
</dbReference>